<accession>A0AAE3SYT8</accession>
<evidence type="ECO:0000259" key="1">
    <source>
        <dbReference type="Pfam" id="PF01882"/>
    </source>
</evidence>
<keyword evidence="3" id="KW-1185">Reference proteome</keyword>
<dbReference type="InterPro" id="IPR002881">
    <property type="entry name" value="DUF58"/>
</dbReference>
<organism evidence="2 3">
    <name type="scientific">Ectorhizobium quercum</name>
    <dbReference type="NCBI Taxonomy" id="2965071"/>
    <lineage>
        <taxon>Bacteria</taxon>
        <taxon>Pseudomonadati</taxon>
        <taxon>Pseudomonadota</taxon>
        <taxon>Alphaproteobacteria</taxon>
        <taxon>Hyphomicrobiales</taxon>
        <taxon>Rhizobiaceae</taxon>
        <taxon>Ectorhizobium</taxon>
    </lineage>
</organism>
<dbReference type="RefSeq" id="WP_306413395.1">
    <property type="nucleotide sequence ID" value="NZ_JANFPI010000012.1"/>
</dbReference>
<proteinExistence type="predicted"/>
<dbReference type="PANTHER" id="PTHR33608:SF6">
    <property type="entry name" value="BLL2464 PROTEIN"/>
    <property type="match status" value="1"/>
</dbReference>
<sequence>MSASPKQPERLLARLEWTVIRRLDGLLRGDYRTLFRGFGLDLADLREYQTYDDVRHIDWNVTARTEVPHVRVFNEDREATAWFFLDLSPSTGFGSGEVTKRQVLMEFTAVLARLLTRQGNKVGAVLFNGVDEEIVPPRSGRMQVLRIISRIMASPVLPRAPQTNLGAAINRALAMFRRRGMVFVISDFISTPGWAWALLRLSGRHEGIAVRLVDPLDMLLPDVGLLAFEDIETGEQVVIDTNDRAFRRRFIAEVERNEAMLEEAFSKAGLDVLELSTGDDLVDAIMRFADLRKASGRLGGGGGAMKAL</sequence>
<dbReference type="PANTHER" id="PTHR33608">
    <property type="entry name" value="BLL2464 PROTEIN"/>
    <property type="match status" value="1"/>
</dbReference>
<protein>
    <submittedName>
        <fullName evidence="2">DUF58 domain-containing protein</fullName>
    </submittedName>
</protein>
<dbReference type="Gene3D" id="3.40.50.410">
    <property type="entry name" value="von Willebrand factor, type A domain"/>
    <property type="match status" value="1"/>
</dbReference>
<dbReference type="AlphaFoldDB" id="A0AAE3SYT8"/>
<dbReference type="Proteomes" id="UP001208771">
    <property type="component" value="Unassembled WGS sequence"/>
</dbReference>
<comment type="caution">
    <text evidence="2">The sequence shown here is derived from an EMBL/GenBank/DDBJ whole genome shotgun (WGS) entry which is preliminary data.</text>
</comment>
<evidence type="ECO:0000313" key="3">
    <source>
        <dbReference type="Proteomes" id="UP001208771"/>
    </source>
</evidence>
<reference evidence="2" key="1">
    <citation type="submission" date="2022-07" db="EMBL/GenBank/DDBJ databases">
        <title>Ectorhizobium quercum gen.nov., sp. nov.</title>
        <authorList>
            <person name="Ma T."/>
            <person name="Li Y."/>
        </authorList>
    </citation>
    <scope>NUCLEOTIDE SEQUENCE</scope>
    <source>
        <strain evidence="2">BDR2-2</strain>
    </source>
</reference>
<dbReference type="SUPFAM" id="SSF53300">
    <property type="entry name" value="vWA-like"/>
    <property type="match status" value="1"/>
</dbReference>
<dbReference type="Pfam" id="PF01882">
    <property type="entry name" value="DUF58"/>
    <property type="match status" value="1"/>
</dbReference>
<dbReference type="EMBL" id="JANFPI010000012">
    <property type="protein sequence ID" value="MCX8999895.1"/>
    <property type="molecule type" value="Genomic_DNA"/>
</dbReference>
<gene>
    <name evidence="2" type="ORF">NOF55_22580</name>
</gene>
<name>A0AAE3SYT8_9HYPH</name>
<evidence type="ECO:0000313" key="2">
    <source>
        <dbReference type="EMBL" id="MCX8999895.1"/>
    </source>
</evidence>
<dbReference type="InterPro" id="IPR036465">
    <property type="entry name" value="vWFA_dom_sf"/>
</dbReference>
<feature type="domain" description="DUF58" evidence="1">
    <location>
        <begin position="44"/>
        <end position="258"/>
    </location>
</feature>